<reference evidence="8" key="1">
    <citation type="submission" date="2021-05" db="EMBL/GenBank/DDBJ databases">
        <title>The genome of the haptophyte Pavlova lutheri (Diacronema luteri, Pavlovales) - a model for lipid biosynthesis in eukaryotic algae.</title>
        <authorList>
            <person name="Hulatt C.J."/>
            <person name="Posewitz M.C."/>
        </authorList>
    </citation>
    <scope>NUCLEOTIDE SEQUENCE</scope>
    <source>
        <strain evidence="8">NIVA-4/92</strain>
    </source>
</reference>
<evidence type="ECO:0000256" key="4">
    <source>
        <dbReference type="ARBA" id="ARBA00023136"/>
    </source>
</evidence>
<proteinExistence type="predicted"/>
<feature type="transmembrane region" description="Helical" evidence="6">
    <location>
        <begin position="128"/>
        <end position="149"/>
    </location>
</feature>
<evidence type="ECO:0000256" key="6">
    <source>
        <dbReference type="SAM" id="Phobius"/>
    </source>
</evidence>
<evidence type="ECO:0000256" key="3">
    <source>
        <dbReference type="ARBA" id="ARBA00022989"/>
    </source>
</evidence>
<evidence type="ECO:0000313" key="9">
    <source>
        <dbReference type="Proteomes" id="UP000751190"/>
    </source>
</evidence>
<dbReference type="PANTHER" id="PTHR23294:SF59">
    <property type="entry name" value="UNC93-LIKE PROTEIN C922.05C"/>
    <property type="match status" value="1"/>
</dbReference>
<feature type="signal peptide" evidence="7">
    <location>
        <begin position="1"/>
        <end position="22"/>
    </location>
</feature>
<keyword evidence="7" id="KW-0732">Signal</keyword>
<evidence type="ECO:0000256" key="2">
    <source>
        <dbReference type="ARBA" id="ARBA00022692"/>
    </source>
</evidence>
<accession>A0A8J5XU18</accession>
<comment type="subcellular location">
    <subcellularLocation>
        <location evidence="1">Membrane</location>
        <topology evidence="1">Multi-pass membrane protein</topology>
    </subcellularLocation>
</comment>
<feature type="transmembrane region" description="Helical" evidence="6">
    <location>
        <begin position="316"/>
        <end position="339"/>
    </location>
</feature>
<feature type="transmembrane region" description="Helical" evidence="6">
    <location>
        <begin position="87"/>
        <end position="107"/>
    </location>
</feature>
<evidence type="ECO:0000313" key="8">
    <source>
        <dbReference type="EMBL" id="KAG8466549.1"/>
    </source>
</evidence>
<dbReference type="Pfam" id="PF05978">
    <property type="entry name" value="UNC-93"/>
    <property type="match status" value="1"/>
</dbReference>
<dbReference type="Proteomes" id="UP000751190">
    <property type="component" value="Unassembled WGS sequence"/>
</dbReference>
<feature type="transmembrane region" description="Helical" evidence="6">
    <location>
        <begin position="60"/>
        <end position="81"/>
    </location>
</feature>
<keyword evidence="3 6" id="KW-1133">Transmembrane helix</keyword>
<dbReference type="InterPro" id="IPR010291">
    <property type="entry name" value="Ion_channel_UNC-93"/>
</dbReference>
<evidence type="ECO:0000256" key="5">
    <source>
        <dbReference type="SAM" id="MobiDB-lite"/>
    </source>
</evidence>
<name>A0A8J5XU18_DIALT</name>
<organism evidence="8 9">
    <name type="scientific">Diacronema lutheri</name>
    <name type="common">Unicellular marine alga</name>
    <name type="synonym">Monochrysis lutheri</name>
    <dbReference type="NCBI Taxonomy" id="2081491"/>
    <lineage>
        <taxon>Eukaryota</taxon>
        <taxon>Haptista</taxon>
        <taxon>Haptophyta</taxon>
        <taxon>Pavlovophyceae</taxon>
        <taxon>Pavlovales</taxon>
        <taxon>Pavlovaceae</taxon>
        <taxon>Diacronema</taxon>
    </lineage>
</organism>
<keyword evidence="9" id="KW-1185">Reference proteome</keyword>
<keyword evidence="2 6" id="KW-0812">Transmembrane</keyword>
<gene>
    <name evidence="8" type="ORF">KFE25_007928</name>
</gene>
<dbReference type="GO" id="GO:0016020">
    <property type="term" value="C:membrane"/>
    <property type="evidence" value="ECO:0007669"/>
    <property type="project" value="UniProtKB-SubCell"/>
</dbReference>
<dbReference type="AlphaFoldDB" id="A0A8J5XU18"/>
<feature type="transmembrane region" description="Helical" evidence="6">
    <location>
        <begin position="256"/>
        <end position="278"/>
    </location>
</feature>
<dbReference type="InterPro" id="IPR051617">
    <property type="entry name" value="UNC-93-like_regulator"/>
</dbReference>
<dbReference type="OrthoDB" id="65530at2759"/>
<sequence>MAVLGGVFFCVFFAYDMIQGYAAQLYGATLAANCEAALYASFTASCVAAPAIVDSLGSRVALFVGALCYAGLALASLGYASAGAPPALRPLVVGAGALVGAGASLLWTAQGRVMLAQRGGAGPGGAFALFWGLFNASAVAGGLVSWGYFSRSPLTPGGEAPLFGAFGALTFVGALGAFALRPLPSDARWRTHARARTALRSPCAAARFVGTHLLATVRVLSQAPFMRASPLWLATGIAPAYELATFADRFLAPSPLGLGLALFYAAEAAGGALAGALLDRGARATARAADGRARDGATRHAPCACSARSHASAARAVLHVALAFGSIGSAVAFALETAALRGSRARRPLARDMARSLPPLAALGFWGAADALSQAFVYWHIAAHAAGATLASAPSALDAACDALPVAQAVHSADDGCDSTDAHEAALLAHALPVEGDEGAHATDALRHAAPLRVGACVGALDEQAQVAPPSSRELPDGRAAGEPQGPATAAERESALGRAVGCFKLVQSLGWCIGFALSPPQRVPPRAQAIGAWLLLLVAVALLALLPARTRDGAAAHTRVERDCAEDAGR</sequence>
<dbReference type="PANTHER" id="PTHR23294">
    <property type="entry name" value="ET TRANSLATION PRODUCT-RELATED"/>
    <property type="match status" value="1"/>
</dbReference>
<evidence type="ECO:0000256" key="7">
    <source>
        <dbReference type="SAM" id="SignalP"/>
    </source>
</evidence>
<feature type="chain" id="PRO_5035310843" evidence="7">
    <location>
        <begin position="23"/>
        <end position="571"/>
    </location>
</feature>
<dbReference type="EMBL" id="JAGTXO010000007">
    <property type="protein sequence ID" value="KAG8466549.1"/>
    <property type="molecule type" value="Genomic_DNA"/>
</dbReference>
<feature type="transmembrane region" description="Helical" evidence="6">
    <location>
        <begin position="531"/>
        <end position="549"/>
    </location>
</feature>
<feature type="transmembrane region" description="Helical" evidence="6">
    <location>
        <begin position="36"/>
        <end position="53"/>
    </location>
</feature>
<evidence type="ECO:0000256" key="1">
    <source>
        <dbReference type="ARBA" id="ARBA00004141"/>
    </source>
</evidence>
<keyword evidence="4 6" id="KW-0472">Membrane</keyword>
<feature type="region of interest" description="Disordered" evidence="5">
    <location>
        <begin position="467"/>
        <end position="492"/>
    </location>
</feature>
<comment type="caution">
    <text evidence="8">The sequence shown here is derived from an EMBL/GenBank/DDBJ whole genome shotgun (WGS) entry which is preliminary data.</text>
</comment>
<feature type="transmembrane region" description="Helical" evidence="6">
    <location>
        <begin position="161"/>
        <end position="180"/>
    </location>
</feature>
<protein>
    <submittedName>
        <fullName evidence="8">Uncharacterized protein</fullName>
    </submittedName>
</protein>